<dbReference type="HOGENOM" id="CLU_098980_1_1_11"/>
<dbReference type="OrthoDB" id="3404294at2"/>
<dbReference type="eggNOG" id="COG3688">
    <property type="taxonomic scope" value="Bacteria"/>
</dbReference>
<dbReference type="InterPro" id="IPR010298">
    <property type="entry name" value="YacP-like"/>
</dbReference>
<dbReference type="RefSeq" id="WP_012228976.1">
    <property type="nucleotide sequence ID" value="NZ_HG422565.1"/>
</dbReference>
<proteinExistence type="predicted"/>
<evidence type="ECO:0008006" key="3">
    <source>
        <dbReference type="Google" id="ProtNLM"/>
    </source>
</evidence>
<keyword evidence="2" id="KW-1185">Reference proteome</keyword>
<accession>R4Z1W2</accession>
<dbReference type="EMBL" id="CANL01000040">
    <property type="protein sequence ID" value="CCM64713.1"/>
    <property type="molecule type" value="Genomic_DNA"/>
</dbReference>
<organism evidence="1 2">
    <name type="scientific">Candidatus Neomicrothrix parvicella RN1</name>
    <dbReference type="NCBI Taxonomy" id="1229780"/>
    <lineage>
        <taxon>Bacteria</taxon>
        <taxon>Bacillati</taxon>
        <taxon>Actinomycetota</taxon>
        <taxon>Acidimicrobiia</taxon>
        <taxon>Acidimicrobiales</taxon>
        <taxon>Microthrixaceae</taxon>
        <taxon>Candidatus Neomicrothrix</taxon>
    </lineage>
</organism>
<gene>
    <name evidence="1" type="ORF">BN381_450024</name>
</gene>
<dbReference type="AlphaFoldDB" id="R4Z1W2"/>
<reference evidence="1 2" key="1">
    <citation type="journal article" date="2013" name="ISME J.">
        <title>Metabolic model for the filamentous 'Candidatus Microthrix parvicella' based on genomic and metagenomic analyses.</title>
        <authorList>
            <person name="Jon McIlroy S."/>
            <person name="Kristiansen R."/>
            <person name="Albertsen M."/>
            <person name="Michael Karst S."/>
            <person name="Rossetti S."/>
            <person name="Lund Nielsen J."/>
            <person name="Tandoi V."/>
            <person name="James Seviour R."/>
            <person name="Nielsen P.H."/>
        </authorList>
    </citation>
    <scope>NUCLEOTIDE SEQUENCE [LARGE SCALE GENOMIC DNA]</scope>
    <source>
        <strain evidence="1 2">RN1</strain>
    </source>
</reference>
<sequence length="143" mass="15008">MTEGPAMIDDPVSAAVPLWVIDGNNVMGSAADGWWNDPAAAAARLAERVGRWARSTDASLVLVFDGAPNDAISAAAGGNLEVLFARRKGRDAADDRIVEEVAARYAEHPQTTVVTSDRGLIARLPPGVITAGAGRFLRSLTEL</sequence>
<protein>
    <recommendedName>
        <fullName evidence="3">RNA-binding protein</fullName>
    </recommendedName>
</protein>
<dbReference type="STRING" id="1229780.BN381_450024"/>
<comment type="caution">
    <text evidence="1">The sequence shown here is derived from an EMBL/GenBank/DDBJ whole genome shotgun (WGS) entry which is preliminary data.</text>
</comment>
<dbReference type="Pfam" id="PF05991">
    <property type="entry name" value="NYN_YacP"/>
    <property type="match status" value="1"/>
</dbReference>
<evidence type="ECO:0000313" key="2">
    <source>
        <dbReference type="Proteomes" id="UP000018291"/>
    </source>
</evidence>
<dbReference type="Proteomes" id="UP000018291">
    <property type="component" value="Unassembled WGS sequence"/>
</dbReference>
<name>R4Z1W2_9ACTN</name>
<evidence type="ECO:0000313" key="1">
    <source>
        <dbReference type="EMBL" id="CCM64713.1"/>
    </source>
</evidence>